<evidence type="ECO:0000313" key="6">
    <source>
        <dbReference type="Proteomes" id="UP001229955"/>
    </source>
</evidence>
<feature type="domain" description="FHA" evidence="3">
    <location>
        <begin position="24"/>
        <end position="76"/>
    </location>
</feature>
<feature type="region of interest" description="Disordered" evidence="1">
    <location>
        <begin position="105"/>
        <end position="124"/>
    </location>
</feature>
<keyword evidence="6" id="KW-1185">Reference proteome</keyword>
<dbReference type="Pfam" id="PF00498">
    <property type="entry name" value="FHA"/>
    <property type="match status" value="1"/>
</dbReference>
<accession>A0AA49JT49</accession>
<dbReference type="Pfam" id="PF13365">
    <property type="entry name" value="Trypsin_2"/>
    <property type="match status" value="1"/>
</dbReference>
<dbReference type="EMBL" id="CP130613">
    <property type="protein sequence ID" value="WKW14437.1"/>
    <property type="molecule type" value="Genomic_DNA"/>
</dbReference>
<dbReference type="PANTHER" id="PTHR23308">
    <property type="entry name" value="NUCLEAR INHIBITOR OF PROTEIN PHOSPHATASE-1"/>
    <property type="match status" value="1"/>
</dbReference>
<gene>
    <name evidence="4" type="ORF">Strain138_000782</name>
    <name evidence="5" type="ORF">Strain318_000782</name>
</gene>
<dbReference type="SUPFAM" id="SSF49879">
    <property type="entry name" value="SMAD/FHA domain"/>
    <property type="match status" value="1"/>
</dbReference>
<dbReference type="Proteomes" id="UP001229955">
    <property type="component" value="Chromosome"/>
</dbReference>
<dbReference type="KEGG" id="pspc:Strain318_000782"/>
<sequence length="459" mass="47671">MAVEFRITKGARAGARERFEKSIVAIGRHPINDLRFDAERDLDVSSRHAELRIVGDRHVLVDLGSTNGTFVNGQAVSGERALADGDVVTFGADGPQAEFRIVGEQPSVSPSRGMPTAAAAPSAPRLNTTERVAIAVEQQTGALKRIVAGLAVVVIAGALVAVWVTRKSAAETRAQLASLVAANDSLSRALEARLGETGIADASLAAARAESERLSRELREQQARGGDLSAAAAAVRESQTRTASLAGMDYAAIADANQRAIVFLVVEFPDSSKATGTGFNVLPSGLIVTNRHVVQRPDGTRAQRIAVAFDGTTGQWKRASIELVSESDELAFLRLSTAGTYPVVNGVARDDATTGVGRPVAILGYPLGTGTAGMSGSINTLTPSATLSVGTVSKRVPETVQLDAFAAQGSSGSPVFDRRGIVVGVIYGGATESGGRIVYAVPASRLAAQLPTDARAVLR</sequence>
<dbReference type="InterPro" id="IPR009003">
    <property type="entry name" value="Peptidase_S1_PA"/>
</dbReference>
<evidence type="ECO:0000259" key="3">
    <source>
        <dbReference type="PROSITE" id="PS50006"/>
    </source>
</evidence>
<evidence type="ECO:0000256" key="2">
    <source>
        <dbReference type="SAM" id="Phobius"/>
    </source>
</evidence>
<proteinExistence type="predicted"/>
<dbReference type="GO" id="GO:0006508">
    <property type="term" value="P:proteolysis"/>
    <property type="evidence" value="ECO:0007669"/>
    <property type="project" value="InterPro"/>
</dbReference>
<evidence type="ECO:0000313" key="4">
    <source>
        <dbReference type="EMBL" id="WKW11527.1"/>
    </source>
</evidence>
<dbReference type="EMBL" id="CP130612">
    <property type="protein sequence ID" value="WKW11527.1"/>
    <property type="molecule type" value="Genomic_DNA"/>
</dbReference>
<organism evidence="4">
    <name type="scientific">Pseudogemmatithrix spongiicola</name>
    <dbReference type="NCBI Taxonomy" id="3062599"/>
    <lineage>
        <taxon>Bacteria</taxon>
        <taxon>Pseudomonadati</taxon>
        <taxon>Gemmatimonadota</taxon>
        <taxon>Gemmatimonadia</taxon>
        <taxon>Gemmatimonadales</taxon>
        <taxon>Gemmatimonadaceae</taxon>
        <taxon>Pseudogemmatithrix</taxon>
    </lineage>
</organism>
<dbReference type="CDD" id="cd00060">
    <property type="entry name" value="FHA"/>
    <property type="match status" value="1"/>
</dbReference>
<dbReference type="PRINTS" id="PR00834">
    <property type="entry name" value="PROTEASES2C"/>
</dbReference>
<dbReference type="Gene3D" id="2.60.200.20">
    <property type="match status" value="1"/>
</dbReference>
<dbReference type="InterPro" id="IPR001940">
    <property type="entry name" value="Peptidase_S1C"/>
</dbReference>
<dbReference type="Gene3D" id="2.40.10.10">
    <property type="entry name" value="Trypsin-like serine proteases"/>
    <property type="match status" value="2"/>
</dbReference>
<keyword evidence="2" id="KW-1133">Transmembrane helix</keyword>
<dbReference type="InterPro" id="IPR008984">
    <property type="entry name" value="SMAD_FHA_dom_sf"/>
</dbReference>
<dbReference type="PROSITE" id="PS50006">
    <property type="entry name" value="FHA_DOMAIN"/>
    <property type="match status" value="1"/>
</dbReference>
<feature type="transmembrane region" description="Helical" evidence="2">
    <location>
        <begin position="146"/>
        <end position="164"/>
    </location>
</feature>
<accession>A0AA49JYK8</accession>
<dbReference type="SUPFAM" id="SSF50494">
    <property type="entry name" value="Trypsin-like serine proteases"/>
    <property type="match status" value="1"/>
</dbReference>
<dbReference type="InterPro" id="IPR043504">
    <property type="entry name" value="Peptidase_S1_PA_chymotrypsin"/>
</dbReference>
<dbReference type="InterPro" id="IPR050923">
    <property type="entry name" value="Cell_Proc_Reg/RNA_Proc"/>
</dbReference>
<reference evidence="4" key="1">
    <citation type="submission" date="2023-07" db="EMBL/GenBank/DDBJ databases">
        <authorList>
            <person name="Haufschild T."/>
            <person name="Kallscheuer N."/>
            <person name="Hammer J."/>
            <person name="Kohn T."/>
            <person name="Kabuu M."/>
            <person name="Jogler M."/>
            <person name="Wohfarth N."/>
            <person name="Heuer A."/>
            <person name="Rohde M."/>
            <person name="van Teeseling M.C.F."/>
            <person name="Jogler C."/>
        </authorList>
    </citation>
    <scope>NUCLEOTIDE SEQUENCE</scope>
    <source>
        <strain evidence="4">Strain 138</strain>
        <strain evidence="5">Strain 318</strain>
    </source>
</reference>
<name>A0AA49JT49_9BACT</name>
<protein>
    <submittedName>
        <fullName evidence="4">Trypsin-like peptidase domain-containing protein</fullName>
    </submittedName>
</protein>
<keyword evidence="2" id="KW-0812">Transmembrane</keyword>
<dbReference type="AlphaFoldDB" id="A0AA49JT49"/>
<dbReference type="SMART" id="SM00240">
    <property type="entry name" value="FHA"/>
    <property type="match status" value="1"/>
</dbReference>
<dbReference type="InterPro" id="IPR000253">
    <property type="entry name" value="FHA_dom"/>
</dbReference>
<keyword evidence="2" id="KW-0472">Membrane</keyword>
<dbReference type="RefSeq" id="WP_367887225.1">
    <property type="nucleotide sequence ID" value="NZ_CP130612.1"/>
</dbReference>
<dbReference type="GO" id="GO:0004252">
    <property type="term" value="F:serine-type endopeptidase activity"/>
    <property type="evidence" value="ECO:0007669"/>
    <property type="project" value="InterPro"/>
</dbReference>
<evidence type="ECO:0000313" key="5">
    <source>
        <dbReference type="EMBL" id="WKW14437.1"/>
    </source>
</evidence>
<evidence type="ECO:0000256" key="1">
    <source>
        <dbReference type="SAM" id="MobiDB-lite"/>
    </source>
</evidence>